<feature type="transmembrane region" description="Helical" evidence="1">
    <location>
        <begin position="105"/>
        <end position="128"/>
    </location>
</feature>
<feature type="transmembrane region" description="Helical" evidence="1">
    <location>
        <begin position="20"/>
        <end position="39"/>
    </location>
</feature>
<dbReference type="EMBL" id="WOCA01000017">
    <property type="protein sequence ID" value="MUK90076.1"/>
    <property type="molecule type" value="Genomic_DNA"/>
</dbReference>
<accession>A0A6N8FMU6</accession>
<protein>
    <submittedName>
        <fullName evidence="2">DUF3267 domain-containing protein</fullName>
    </submittedName>
</protein>
<comment type="caution">
    <text evidence="2">The sequence shown here is derived from an EMBL/GenBank/DDBJ whole genome shotgun (WGS) entry which is preliminary data.</text>
</comment>
<feature type="transmembrane region" description="Helical" evidence="1">
    <location>
        <begin position="134"/>
        <end position="154"/>
    </location>
</feature>
<evidence type="ECO:0000313" key="2">
    <source>
        <dbReference type="EMBL" id="MUK90076.1"/>
    </source>
</evidence>
<dbReference type="AlphaFoldDB" id="A0A6N8FMU6"/>
<organism evidence="2 3">
    <name type="scientific">Ornithinibacillus caprae</name>
    <dbReference type="NCBI Taxonomy" id="2678566"/>
    <lineage>
        <taxon>Bacteria</taxon>
        <taxon>Bacillati</taxon>
        <taxon>Bacillota</taxon>
        <taxon>Bacilli</taxon>
        <taxon>Bacillales</taxon>
        <taxon>Bacillaceae</taxon>
        <taxon>Ornithinibacillus</taxon>
    </lineage>
</organism>
<name>A0A6N8FMU6_9BACI</name>
<evidence type="ECO:0000256" key="1">
    <source>
        <dbReference type="SAM" id="Phobius"/>
    </source>
</evidence>
<dbReference type="RefSeq" id="WP_155670533.1">
    <property type="nucleotide sequence ID" value="NZ_WOCA01000017.1"/>
</dbReference>
<keyword evidence="1" id="KW-0472">Membrane</keyword>
<keyword evidence="3" id="KW-1185">Reference proteome</keyword>
<sequence>MNCLKSINLHKEYGKQWIRFISCLTGLLAFVFMYVPATIIHGGNQVNESGVFYLIIALIFLLPLHSFVHKLPLLMVKKKNSTKNIKKKSKRITNRYPHIQLSKMHFLLVALAPTIIVTIPGILASFLIPEFYVFILIFTSIHIGITFIDFIYIFHIARAPKEAFVENGNEGFHILLKASN</sequence>
<dbReference type="Pfam" id="PF11667">
    <property type="entry name" value="DUF3267"/>
    <property type="match status" value="1"/>
</dbReference>
<keyword evidence="1" id="KW-0812">Transmembrane</keyword>
<feature type="transmembrane region" description="Helical" evidence="1">
    <location>
        <begin position="51"/>
        <end position="68"/>
    </location>
</feature>
<proteinExistence type="predicted"/>
<evidence type="ECO:0000313" key="3">
    <source>
        <dbReference type="Proteomes" id="UP000469125"/>
    </source>
</evidence>
<dbReference type="Proteomes" id="UP000469125">
    <property type="component" value="Unassembled WGS sequence"/>
</dbReference>
<dbReference type="InterPro" id="IPR021683">
    <property type="entry name" value="DUF3267"/>
</dbReference>
<reference evidence="2 3" key="1">
    <citation type="submission" date="2019-11" db="EMBL/GenBank/DDBJ databases">
        <authorList>
            <person name="Li X."/>
        </authorList>
    </citation>
    <scope>NUCLEOTIDE SEQUENCE [LARGE SCALE GENOMIC DNA]</scope>
    <source>
        <strain evidence="2 3">L9</strain>
    </source>
</reference>
<keyword evidence="1" id="KW-1133">Transmembrane helix</keyword>
<gene>
    <name evidence="2" type="ORF">GMD78_17020</name>
</gene>